<evidence type="ECO:0000256" key="8">
    <source>
        <dbReference type="ARBA" id="ARBA00023116"/>
    </source>
</evidence>
<evidence type="ECO:0000256" key="11">
    <source>
        <dbReference type="ARBA" id="ARBA00025437"/>
    </source>
</evidence>
<accession>A0A0M3QFM8</accession>
<dbReference type="Pfam" id="PF02867">
    <property type="entry name" value="Ribonuc_red_lgC"/>
    <property type="match status" value="1"/>
</dbReference>
<comment type="function">
    <text evidence="11 13">Catalyzes the reduction of ribonucleotides to deoxyribonucleotides. May function to provide a pool of deoxyribonucleotide precursors for DNA repair during oxygen limitation and/or for immediate growth after restoration of oxygen.</text>
</comment>
<feature type="region of interest" description="Disordered" evidence="14">
    <location>
        <begin position="574"/>
        <end position="602"/>
    </location>
</feature>
<dbReference type="Pfam" id="PF12637">
    <property type="entry name" value="TSCPD"/>
    <property type="match status" value="1"/>
</dbReference>
<keyword evidence="3 13" id="KW-0846">Cobalamin</keyword>
<reference evidence="18 19" key="1">
    <citation type="submission" date="2015-07" db="EMBL/GenBank/DDBJ databases">
        <title>Isolation and Genomic Characterization of a Novel Halophilic Metal-Reducing Deltaproteobacterium from the Deep Subsurface.</title>
        <authorList>
            <person name="Badalamenti J.P."/>
            <person name="Summers Z.M."/>
            <person name="Gralnick J.A."/>
            <person name="Bond D.R."/>
        </authorList>
    </citation>
    <scope>NUCLEOTIDE SEQUENCE [LARGE SCALE GENOMIC DNA]</scope>
    <source>
        <strain evidence="18 19">WTL</strain>
    </source>
</reference>
<comment type="similarity">
    <text evidence="2 13">Belongs to the ribonucleoside diphosphate reductase class-2 family.</text>
</comment>
<dbReference type="Proteomes" id="UP000057158">
    <property type="component" value="Chromosome"/>
</dbReference>
<dbReference type="PANTHER" id="PTHR43371">
    <property type="entry name" value="VITAMIN B12-DEPENDENT RIBONUCLEOTIDE REDUCTASE"/>
    <property type="match status" value="1"/>
</dbReference>
<evidence type="ECO:0000256" key="10">
    <source>
        <dbReference type="ARBA" id="ARBA00023285"/>
    </source>
</evidence>
<dbReference type="InterPro" id="IPR050862">
    <property type="entry name" value="RdRp_reductase_class-2"/>
</dbReference>
<name>A0A0M3QFM8_9BACT</name>
<dbReference type="SUPFAM" id="SSF48168">
    <property type="entry name" value="R1 subunit of ribonucleotide reductase, N-terminal domain"/>
    <property type="match status" value="1"/>
</dbReference>
<keyword evidence="7 13" id="KW-0560">Oxidoreductase</keyword>
<dbReference type="SUPFAM" id="SSF51998">
    <property type="entry name" value="PFL-like glycyl radical enzymes"/>
    <property type="match status" value="1"/>
</dbReference>
<dbReference type="GO" id="GO:0004748">
    <property type="term" value="F:ribonucleoside-diphosphate reductase activity, thioredoxin disulfide as acceptor"/>
    <property type="evidence" value="ECO:0007669"/>
    <property type="project" value="UniProtKB-EC"/>
</dbReference>
<comment type="catalytic activity">
    <reaction evidence="12 13">
        <text>a 2'-deoxyribonucleoside 5'-diphosphate + [thioredoxin]-disulfide + H2O = a ribonucleoside 5'-diphosphate + [thioredoxin]-dithiol</text>
        <dbReference type="Rhea" id="RHEA:23252"/>
        <dbReference type="Rhea" id="RHEA-COMP:10698"/>
        <dbReference type="Rhea" id="RHEA-COMP:10700"/>
        <dbReference type="ChEBI" id="CHEBI:15377"/>
        <dbReference type="ChEBI" id="CHEBI:29950"/>
        <dbReference type="ChEBI" id="CHEBI:50058"/>
        <dbReference type="ChEBI" id="CHEBI:57930"/>
        <dbReference type="ChEBI" id="CHEBI:73316"/>
        <dbReference type="EC" id="1.17.4.1"/>
    </reaction>
</comment>
<evidence type="ECO:0000256" key="3">
    <source>
        <dbReference type="ARBA" id="ARBA00022628"/>
    </source>
</evidence>
<evidence type="ECO:0000313" key="19">
    <source>
        <dbReference type="Proteomes" id="UP000057158"/>
    </source>
</evidence>
<dbReference type="FunFam" id="3.20.70.20:FF:000018">
    <property type="entry name" value="Vitamin B12-dependent ribonucleotide reductase"/>
    <property type="match status" value="1"/>
</dbReference>
<dbReference type="PATRIC" id="fig|1603606.3.peg.1703"/>
<evidence type="ECO:0000256" key="7">
    <source>
        <dbReference type="ARBA" id="ARBA00023002"/>
    </source>
</evidence>
<dbReference type="PANTHER" id="PTHR43371:SF1">
    <property type="entry name" value="RIBONUCLEOSIDE-DIPHOSPHATE REDUCTASE"/>
    <property type="match status" value="1"/>
</dbReference>
<dbReference type="OrthoDB" id="9762933at2"/>
<keyword evidence="4 13" id="KW-0237">DNA synthesis</keyword>
<dbReference type="Pfam" id="PF00317">
    <property type="entry name" value="Ribonuc_red_lgN"/>
    <property type="match status" value="1"/>
</dbReference>
<keyword evidence="10 13" id="KW-0170">Cobalt</keyword>
<dbReference type="InterPro" id="IPR013509">
    <property type="entry name" value="RNR_lsu_N"/>
</dbReference>
<dbReference type="STRING" id="1603606.DSOUD_1564"/>
<dbReference type="AlphaFoldDB" id="A0A0M3QFM8"/>
<sequence length="742" mass="81055">MKQTAETATLPLSKNALTVLERRYLKRDSKGKVQETAADMFHRVARAIAEAETRLGTKVDPVALENDFYAMMTSLEFLPNSPTLMNAGRELGQLSACFVLPVGDSMESIFEAIKQTALIHKSGGGTGFSFSRIRPANDEVRSTSGVSSGPLSFMKVFDAATETIKQGGTRRGANMGILRVDHPDIMDFIMAKRDQNVLTNFNLSVGITEAFMQAVEADGEYDIINPRSGEPLKKLAARKVFEHIVELAWTNGEPGIVFLDRLNRDNPTPQIGEFEATNPCGEQPLLPYESCNLGSINLAKMITGAGKVDWDKLRSTVRLAARFLDNVIEVNNYPLPQIDEMTRANRKIGLGVMGWADLLILLGLSYRSEQAVDLGEKVMKFITEEARAFSRELAVERAPFPNFKGSTFDVKGGKPVRNATSTTIAPTGTISIIANSSSGIEPLFAVSYVRQVLDNDVLVEVNPLFEKVAKERGFYSPELMKIIAEHGTLEGIEQIPEDIRNIFVTAHDISPEEHIRMQAAFQRHTDNAVSKTVNFGHSATRDDVANVYRLAYSQGCKGVTIYRDGSRDMQVLSVGKKEEKSPEASVPMESHKGGRKRDRPRALRGSTYQMETGCGPLYVTINEDNEGLFELFTTMGKAGGCAASQCEAIGRLVSLAWRSGVQARQAVKQLIGITCHKPAGFGDNRVTSCADAVAKAIQMHMIHEDMIPDHSQTGGACPECGGPVEHEGGCCVCHACGYSECA</sequence>
<dbReference type="InterPro" id="IPR024434">
    <property type="entry name" value="TSCPD_dom"/>
</dbReference>
<keyword evidence="9" id="KW-1015">Disulfide bond</keyword>
<gene>
    <name evidence="18" type="primary">nrdJ</name>
    <name evidence="18" type="ORF">DSOUD_1564</name>
</gene>
<dbReference type="CDD" id="cd02888">
    <property type="entry name" value="RNR_II_dimer"/>
    <property type="match status" value="1"/>
</dbReference>
<feature type="domain" description="TSCPD" evidence="17">
    <location>
        <begin position="599"/>
        <end position="701"/>
    </location>
</feature>
<proteinExistence type="inferred from homology"/>
<comment type="cofactor">
    <cofactor evidence="1 13">
        <name>adenosylcob(III)alamin</name>
        <dbReference type="ChEBI" id="CHEBI:18408"/>
    </cofactor>
</comment>
<evidence type="ECO:0000256" key="5">
    <source>
        <dbReference type="ARBA" id="ARBA00022741"/>
    </source>
</evidence>
<dbReference type="GO" id="GO:0071897">
    <property type="term" value="P:DNA biosynthetic process"/>
    <property type="evidence" value="ECO:0007669"/>
    <property type="project" value="UniProtKB-KW"/>
</dbReference>
<dbReference type="UniPathway" id="UPA00326"/>
<organism evidence="18 19">
    <name type="scientific">Desulfuromonas soudanensis</name>
    <dbReference type="NCBI Taxonomy" id="1603606"/>
    <lineage>
        <taxon>Bacteria</taxon>
        <taxon>Pseudomonadati</taxon>
        <taxon>Thermodesulfobacteriota</taxon>
        <taxon>Desulfuromonadia</taxon>
        <taxon>Desulfuromonadales</taxon>
        <taxon>Desulfuromonadaceae</taxon>
        <taxon>Desulfuromonas</taxon>
    </lineage>
</organism>
<dbReference type="RefSeq" id="WP_053550458.1">
    <property type="nucleotide sequence ID" value="NZ_CP010802.1"/>
</dbReference>
<evidence type="ECO:0000256" key="2">
    <source>
        <dbReference type="ARBA" id="ARBA00007405"/>
    </source>
</evidence>
<dbReference type="GO" id="GO:0031419">
    <property type="term" value="F:cobalamin binding"/>
    <property type="evidence" value="ECO:0007669"/>
    <property type="project" value="UniProtKB-KW"/>
</dbReference>
<evidence type="ECO:0000256" key="13">
    <source>
        <dbReference type="RuleBase" id="RU364064"/>
    </source>
</evidence>
<keyword evidence="6" id="KW-0067">ATP-binding</keyword>
<evidence type="ECO:0000256" key="9">
    <source>
        <dbReference type="ARBA" id="ARBA00023157"/>
    </source>
</evidence>
<dbReference type="InterPro" id="IPR008926">
    <property type="entry name" value="RNR_R1-su_N"/>
</dbReference>
<dbReference type="InterPro" id="IPR000788">
    <property type="entry name" value="RNR_lg_C"/>
</dbReference>
<dbReference type="KEGG" id="des:DSOUD_1564"/>
<feature type="domain" description="Ribonucleotide reductase large subunit N-terminal" evidence="15">
    <location>
        <begin position="12"/>
        <end position="92"/>
    </location>
</feature>
<evidence type="ECO:0000256" key="4">
    <source>
        <dbReference type="ARBA" id="ARBA00022634"/>
    </source>
</evidence>
<dbReference type="NCBIfam" id="TIGR02504">
    <property type="entry name" value="NrdJ_Z"/>
    <property type="match status" value="1"/>
</dbReference>
<keyword evidence="8" id="KW-0215">Deoxyribonucleotide synthesis</keyword>
<evidence type="ECO:0000256" key="1">
    <source>
        <dbReference type="ARBA" id="ARBA00001922"/>
    </source>
</evidence>
<evidence type="ECO:0000256" key="6">
    <source>
        <dbReference type="ARBA" id="ARBA00022840"/>
    </source>
</evidence>
<dbReference type="Gene3D" id="3.20.70.20">
    <property type="match status" value="1"/>
</dbReference>
<evidence type="ECO:0000259" key="15">
    <source>
        <dbReference type="Pfam" id="PF00317"/>
    </source>
</evidence>
<keyword evidence="19" id="KW-1185">Reference proteome</keyword>
<protein>
    <recommendedName>
        <fullName evidence="13">Vitamin B12-dependent ribonucleotide reductase</fullName>
        <ecNumber evidence="13">1.17.4.1</ecNumber>
    </recommendedName>
</protein>
<evidence type="ECO:0000256" key="12">
    <source>
        <dbReference type="ARBA" id="ARBA00047754"/>
    </source>
</evidence>
<evidence type="ECO:0000259" key="16">
    <source>
        <dbReference type="Pfam" id="PF02867"/>
    </source>
</evidence>
<evidence type="ECO:0000313" key="18">
    <source>
        <dbReference type="EMBL" id="ALC16343.1"/>
    </source>
</evidence>
<keyword evidence="5 13" id="KW-0547">Nucleotide-binding</keyword>
<dbReference type="GO" id="GO:0005524">
    <property type="term" value="F:ATP binding"/>
    <property type="evidence" value="ECO:0007669"/>
    <property type="project" value="UniProtKB-KW"/>
</dbReference>
<dbReference type="EC" id="1.17.4.1" evidence="13"/>
<dbReference type="PRINTS" id="PR01183">
    <property type="entry name" value="RIBORDTASEM1"/>
</dbReference>
<dbReference type="GO" id="GO:0009263">
    <property type="term" value="P:deoxyribonucleotide biosynthetic process"/>
    <property type="evidence" value="ECO:0007669"/>
    <property type="project" value="UniProtKB-KW"/>
</dbReference>
<dbReference type="InterPro" id="IPR013344">
    <property type="entry name" value="RNR_NrdJ/NrdZ"/>
</dbReference>
<evidence type="ECO:0000259" key="17">
    <source>
        <dbReference type="Pfam" id="PF12637"/>
    </source>
</evidence>
<dbReference type="NCBIfam" id="NF006417">
    <property type="entry name" value="PRK08665.1"/>
    <property type="match status" value="1"/>
</dbReference>
<dbReference type="EMBL" id="CP010802">
    <property type="protein sequence ID" value="ALC16343.1"/>
    <property type="molecule type" value="Genomic_DNA"/>
</dbReference>
<feature type="domain" description="Ribonucleotide reductase large subunit C-terminal" evidence="16">
    <location>
        <begin position="95"/>
        <end position="562"/>
    </location>
</feature>
<evidence type="ECO:0000256" key="14">
    <source>
        <dbReference type="SAM" id="MobiDB-lite"/>
    </source>
</evidence>